<proteinExistence type="predicted"/>
<name>A0A850P4I3_9PROT</name>
<reference evidence="1 2" key="1">
    <citation type="submission" date="2020-06" db="EMBL/GenBank/DDBJ databases">
        <title>Description of novel acetic acid bacteria.</title>
        <authorList>
            <person name="Sombolestani A."/>
        </authorList>
    </citation>
    <scope>NUCLEOTIDE SEQUENCE [LARGE SCALE GENOMIC DNA]</scope>
    <source>
        <strain evidence="1 2">LMG 27010</strain>
    </source>
</reference>
<protein>
    <submittedName>
        <fullName evidence="1">Uncharacterized protein</fullName>
    </submittedName>
</protein>
<dbReference type="RefSeq" id="WP_176612550.1">
    <property type="nucleotide sequence ID" value="NZ_JABXXR010000011.1"/>
</dbReference>
<dbReference type="AlphaFoldDB" id="A0A850P4I3"/>
<dbReference type="Proteomes" id="UP000585665">
    <property type="component" value="Unassembled WGS sequence"/>
</dbReference>
<dbReference type="EMBL" id="JABXXR010000011">
    <property type="protein sequence ID" value="NVN39547.1"/>
    <property type="molecule type" value="Genomic_DNA"/>
</dbReference>
<comment type="caution">
    <text evidence="1">The sequence shown here is derived from an EMBL/GenBank/DDBJ whole genome shotgun (WGS) entry which is preliminary data.</text>
</comment>
<accession>A0A850P4I3</accession>
<organism evidence="1 2">
    <name type="scientific">Ameyamaea chiangmaiensis</name>
    <dbReference type="NCBI Taxonomy" id="442969"/>
    <lineage>
        <taxon>Bacteria</taxon>
        <taxon>Pseudomonadati</taxon>
        <taxon>Pseudomonadota</taxon>
        <taxon>Alphaproteobacteria</taxon>
        <taxon>Acetobacterales</taxon>
        <taxon>Acetobacteraceae</taxon>
        <taxon>Ameyamaea</taxon>
    </lineage>
</organism>
<sequence>MLTAAVGHAAPPVDAAREPFGDWVGTLKTDAGTCPDQISSTLQVSRTSVVFTPGDSALVLRGAHHPDGSVHAELVLPDRNHKPLPMVFEGHPDGASFAGVFGTPTCRAHVTLTRPAP</sequence>
<keyword evidence="2" id="KW-1185">Reference proteome</keyword>
<evidence type="ECO:0000313" key="2">
    <source>
        <dbReference type="Proteomes" id="UP000585665"/>
    </source>
</evidence>
<evidence type="ECO:0000313" key="1">
    <source>
        <dbReference type="EMBL" id="NVN39547.1"/>
    </source>
</evidence>
<gene>
    <name evidence="1" type="ORF">HUK82_03070</name>
</gene>